<evidence type="ECO:0000313" key="4">
    <source>
        <dbReference type="Proteomes" id="UP000232323"/>
    </source>
</evidence>
<proteinExistence type="inferred from homology"/>
<dbReference type="InterPro" id="IPR036249">
    <property type="entry name" value="Thioredoxin-like_sf"/>
</dbReference>
<accession>A0A250WY37</accession>
<dbReference type="EMBL" id="BEGY01000013">
    <property type="protein sequence ID" value="GAX75741.1"/>
    <property type="molecule type" value="Genomic_DNA"/>
</dbReference>
<gene>
    <name evidence="3" type="ORF">CEUSTIGMA_g3184.t1</name>
</gene>
<dbReference type="OrthoDB" id="2121326at2759"/>
<evidence type="ECO:0000259" key="2">
    <source>
        <dbReference type="PROSITE" id="PS51352"/>
    </source>
</evidence>
<dbReference type="PANTHER" id="PTHR43601">
    <property type="entry name" value="THIOREDOXIN, MITOCHONDRIAL"/>
    <property type="match status" value="1"/>
</dbReference>
<dbReference type="PANTHER" id="PTHR43601:SF32">
    <property type="entry name" value="THIOREDOXIN-LIKE 2-2, CHLOROPLASTIC"/>
    <property type="match status" value="1"/>
</dbReference>
<comment type="caution">
    <text evidence="3">The sequence shown here is derived from an EMBL/GenBank/DDBJ whole genome shotgun (WGS) entry which is preliminary data.</text>
</comment>
<feature type="domain" description="Thioredoxin" evidence="2">
    <location>
        <begin position="51"/>
        <end position="204"/>
    </location>
</feature>
<dbReference type="CDD" id="cd02947">
    <property type="entry name" value="TRX_family"/>
    <property type="match status" value="1"/>
</dbReference>
<sequence length="225" mass="25728">MKFLRANAPSCDLQRCKRLYNPVREKLLRRLSMPTQYKTSVSPTHFGGRCIRQSSATAEAEAGTSDEVKWWNRDTASNMKDVSSVQELVNELADAGDKLVIVEFYAPWCNACKALYPKLCKIMNEHLEDVVFLKVSFEANKEMCKNMGVKVLPYFKFFRGAEGKVDQFSCTVSKIQRFRDAVADYSTPFCSLEEPDTPLEEFPEIHPTAEHHHPDADKITQLAWH</sequence>
<dbReference type="Proteomes" id="UP000232323">
    <property type="component" value="Unassembled WGS sequence"/>
</dbReference>
<dbReference type="InterPro" id="IPR013766">
    <property type="entry name" value="Thioredoxin_domain"/>
</dbReference>
<dbReference type="SUPFAM" id="SSF52833">
    <property type="entry name" value="Thioredoxin-like"/>
    <property type="match status" value="1"/>
</dbReference>
<dbReference type="PRINTS" id="PR00421">
    <property type="entry name" value="THIOREDOXIN"/>
</dbReference>
<dbReference type="AlphaFoldDB" id="A0A250WY37"/>
<dbReference type="Pfam" id="PF00085">
    <property type="entry name" value="Thioredoxin"/>
    <property type="match status" value="1"/>
</dbReference>
<dbReference type="STRING" id="1157962.A0A250WY37"/>
<keyword evidence="4" id="KW-1185">Reference proteome</keyword>
<reference evidence="3 4" key="1">
    <citation type="submission" date="2017-08" db="EMBL/GenBank/DDBJ databases">
        <title>Acidophilic green algal genome provides insights into adaptation to an acidic environment.</title>
        <authorList>
            <person name="Hirooka S."/>
            <person name="Hirose Y."/>
            <person name="Kanesaki Y."/>
            <person name="Higuchi S."/>
            <person name="Fujiwara T."/>
            <person name="Onuma R."/>
            <person name="Era A."/>
            <person name="Ohbayashi R."/>
            <person name="Uzuka A."/>
            <person name="Nozaki H."/>
            <person name="Yoshikawa H."/>
            <person name="Miyagishima S.Y."/>
        </authorList>
    </citation>
    <scope>NUCLEOTIDE SEQUENCE [LARGE SCALE GENOMIC DNA]</scope>
    <source>
        <strain evidence="3 4">NIES-2499</strain>
    </source>
</reference>
<evidence type="ECO:0000313" key="3">
    <source>
        <dbReference type="EMBL" id="GAX75741.1"/>
    </source>
</evidence>
<dbReference type="Gene3D" id="3.40.30.10">
    <property type="entry name" value="Glutaredoxin"/>
    <property type="match status" value="1"/>
</dbReference>
<protein>
    <recommendedName>
        <fullName evidence="2">Thioredoxin domain-containing protein</fullName>
    </recommendedName>
</protein>
<dbReference type="PROSITE" id="PS51352">
    <property type="entry name" value="THIOREDOXIN_2"/>
    <property type="match status" value="1"/>
</dbReference>
<dbReference type="GO" id="GO:0045454">
    <property type="term" value="P:cell redox homeostasis"/>
    <property type="evidence" value="ECO:0007669"/>
    <property type="project" value="TreeGrafter"/>
</dbReference>
<evidence type="ECO:0000256" key="1">
    <source>
        <dbReference type="ARBA" id="ARBA00008987"/>
    </source>
</evidence>
<comment type="similarity">
    <text evidence="1">Belongs to the thioredoxin family.</text>
</comment>
<name>A0A250WY37_9CHLO</name>
<organism evidence="3 4">
    <name type="scientific">Chlamydomonas eustigma</name>
    <dbReference type="NCBI Taxonomy" id="1157962"/>
    <lineage>
        <taxon>Eukaryota</taxon>
        <taxon>Viridiplantae</taxon>
        <taxon>Chlorophyta</taxon>
        <taxon>core chlorophytes</taxon>
        <taxon>Chlorophyceae</taxon>
        <taxon>CS clade</taxon>
        <taxon>Chlamydomonadales</taxon>
        <taxon>Chlamydomonadaceae</taxon>
        <taxon>Chlamydomonas</taxon>
    </lineage>
</organism>